<gene>
    <name evidence="2" type="ORF">JOF53_008027</name>
</gene>
<keyword evidence="3" id="KW-1185">Reference proteome</keyword>
<dbReference type="Proteomes" id="UP001519363">
    <property type="component" value="Unassembled WGS sequence"/>
</dbReference>
<feature type="transmembrane region" description="Helical" evidence="1">
    <location>
        <begin position="185"/>
        <end position="205"/>
    </location>
</feature>
<dbReference type="EMBL" id="JAGIOO010000001">
    <property type="protein sequence ID" value="MBP2479155.1"/>
    <property type="molecule type" value="Genomic_DNA"/>
</dbReference>
<sequence>MSTDTLPPTLPGTRGSRLLAFLGERAPNKIYLTYAVVWVVALQAAVALLDPARGPWVVGTHTVVEMALVWLALVFIRVVDEQKDLEYDRVHNPDRPLPRGAIGVADLRVAMAAITVLGGGLALWRSPALAGLFLVVLAYVLFLVLLERVSPRFRDSTFTNLWVSYFVQVIIGTHILLAYLEASGLAFQARLLLPLLLCAGVFLHFEFARKTRREVVPGAQFYSNLLGFRGSAWVAAGFPLAAALLLLVLVRPWEVSGVAAFGAWLPLAPLGLVWRGAEELVALRRPGWPPGPAMGYLAWTYVLTAVAAAAVLDVRFLA</sequence>
<feature type="transmembrane region" description="Helical" evidence="1">
    <location>
        <begin position="100"/>
        <end position="122"/>
    </location>
</feature>
<feature type="transmembrane region" description="Helical" evidence="1">
    <location>
        <begin position="158"/>
        <end position="179"/>
    </location>
</feature>
<feature type="transmembrane region" description="Helical" evidence="1">
    <location>
        <begin position="128"/>
        <end position="146"/>
    </location>
</feature>
<keyword evidence="1" id="KW-0472">Membrane</keyword>
<evidence type="ECO:0000313" key="3">
    <source>
        <dbReference type="Proteomes" id="UP001519363"/>
    </source>
</evidence>
<keyword evidence="1" id="KW-0812">Transmembrane</keyword>
<keyword evidence="1" id="KW-1133">Transmembrane helix</keyword>
<organism evidence="2 3">
    <name type="scientific">Crossiella equi</name>
    <dbReference type="NCBI Taxonomy" id="130796"/>
    <lineage>
        <taxon>Bacteria</taxon>
        <taxon>Bacillati</taxon>
        <taxon>Actinomycetota</taxon>
        <taxon>Actinomycetes</taxon>
        <taxon>Pseudonocardiales</taxon>
        <taxon>Pseudonocardiaceae</taxon>
        <taxon>Crossiella</taxon>
    </lineage>
</organism>
<feature type="transmembrane region" description="Helical" evidence="1">
    <location>
        <begin position="255"/>
        <end position="274"/>
    </location>
</feature>
<evidence type="ECO:0000256" key="1">
    <source>
        <dbReference type="SAM" id="Phobius"/>
    </source>
</evidence>
<reference evidence="2 3" key="1">
    <citation type="submission" date="2021-03" db="EMBL/GenBank/DDBJ databases">
        <title>Sequencing the genomes of 1000 actinobacteria strains.</title>
        <authorList>
            <person name="Klenk H.-P."/>
        </authorList>
    </citation>
    <scope>NUCLEOTIDE SEQUENCE [LARGE SCALE GENOMIC DNA]</scope>
    <source>
        <strain evidence="2 3">DSM 44580</strain>
    </source>
</reference>
<feature type="transmembrane region" description="Helical" evidence="1">
    <location>
        <begin position="294"/>
        <end position="312"/>
    </location>
</feature>
<dbReference type="InterPro" id="IPR044878">
    <property type="entry name" value="UbiA_sf"/>
</dbReference>
<feature type="transmembrane region" description="Helical" evidence="1">
    <location>
        <begin position="226"/>
        <end position="249"/>
    </location>
</feature>
<dbReference type="RefSeq" id="WP_086789094.1">
    <property type="nucleotide sequence ID" value="NZ_JAGIOO010000001.1"/>
</dbReference>
<feature type="transmembrane region" description="Helical" evidence="1">
    <location>
        <begin position="31"/>
        <end position="49"/>
    </location>
</feature>
<feature type="transmembrane region" description="Helical" evidence="1">
    <location>
        <begin position="55"/>
        <end position="79"/>
    </location>
</feature>
<evidence type="ECO:0000313" key="2">
    <source>
        <dbReference type="EMBL" id="MBP2479155.1"/>
    </source>
</evidence>
<comment type="caution">
    <text evidence="2">The sequence shown here is derived from an EMBL/GenBank/DDBJ whole genome shotgun (WGS) entry which is preliminary data.</text>
</comment>
<proteinExistence type="predicted"/>
<name>A0ABS5ATY2_9PSEU</name>
<dbReference type="Gene3D" id="1.10.357.140">
    <property type="entry name" value="UbiA prenyltransferase"/>
    <property type="match status" value="1"/>
</dbReference>
<accession>A0ABS5ATY2</accession>
<protein>
    <submittedName>
        <fullName evidence="2">4-hydroxybenzoate polyprenyltransferase</fullName>
    </submittedName>
</protein>